<dbReference type="EMBL" id="JBHTKY010000024">
    <property type="protein sequence ID" value="MFD1166824.1"/>
    <property type="molecule type" value="Genomic_DNA"/>
</dbReference>
<dbReference type="Proteomes" id="UP001597205">
    <property type="component" value="Unassembled WGS sequence"/>
</dbReference>
<dbReference type="Gene3D" id="1.10.10.10">
    <property type="entry name" value="Winged helix-like DNA-binding domain superfamily/Winged helix DNA-binding domain"/>
    <property type="match status" value="1"/>
</dbReference>
<dbReference type="RefSeq" id="WP_099371034.1">
    <property type="nucleotide sequence ID" value="NZ_JBHTKY010000024.1"/>
</dbReference>
<reference evidence="6" key="1">
    <citation type="journal article" date="2019" name="Int. J. Syst. Evol. Microbiol.">
        <title>The Global Catalogue of Microorganisms (GCM) 10K type strain sequencing project: providing services to taxonomists for standard genome sequencing and annotation.</title>
        <authorList>
            <consortium name="The Broad Institute Genomics Platform"/>
            <consortium name="The Broad Institute Genome Sequencing Center for Infectious Disease"/>
            <person name="Wu L."/>
            <person name="Ma J."/>
        </authorList>
    </citation>
    <scope>NUCLEOTIDE SEQUENCE [LARGE SCALE GENOMIC DNA]</scope>
    <source>
        <strain evidence="6">CCUG 52468</strain>
    </source>
</reference>
<organism evidence="5 6">
    <name type="scientific">Sphingobacterium daejeonense</name>
    <dbReference type="NCBI Taxonomy" id="371142"/>
    <lineage>
        <taxon>Bacteria</taxon>
        <taxon>Pseudomonadati</taxon>
        <taxon>Bacteroidota</taxon>
        <taxon>Sphingobacteriia</taxon>
        <taxon>Sphingobacteriales</taxon>
        <taxon>Sphingobacteriaceae</taxon>
        <taxon>Sphingobacterium</taxon>
    </lineage>
</organism>
<keyword evidence="3" id="KW-0804">Transcription</keyword>
<proteinExistence type="predicted"/>
<dbReference type="Pfam" id="PF01638">
    <property type="entry name" value="HxlR"/>
    <property type="match status" value="1"/>
</dbReference>
<evidence type="ECO:0000256" key="1">
    <source>
        <dbReference type="ARBA" id="ARBA00023015"/>
    </source>
</evidence>
<keyword evidence="2" id="KW-0238">DNA-binding</keyword>
<dbReference type="PANTHER" id="PTHR33204">
    <property type="entry name" value="TRANSCRIPTIONAL REGULATOR, MARR FAMILY"/>
    <property type="match status" value="1"/>
</dbReference>
<accession>A0ABW3RNN7</accession>
<dbReference type="InterPro" id="IPR036390">
    <property type="entry name" value="WH_DNA-bd_sf"/>
</dbReference>
<name>A0ABW3RNN7_9SPHI</name>
<sequence>MEINISDENCPLRKSLEVIGGKWTMLIIYQINERTIRYGELKRSVVGISEKMLISQLKFLTEKGIVNKKSYPEIPPRVEYTLTEMGKKLLPIINKIIEFGLNNNI</sequence>
<dbReference type="PROSITE" id="PS51118">
    <property type="entry name" value="HTH_HXLR"/>
    <property type="match status" value="1"/>
</dbReference>
<dbReference type="InterPro" id="IPR002577">
    <property type="entry name" value="HTH_HxlR"/>
</dbReference>
<keyword evidence="6" id="KW-1185">Reference proteome</keyword>
<dbReference type="InterPro" id="IPR036388">
    <property type="entry name" value="WH-like_DNA-bd_sf"/>
</dbReference>
<evidence type="ECO:0000256" key="3">
    <source>
        <dbReference type="ARBA" id="ARBA00023163"/>
    </source>
</evidence>
<protein>
    <submittedName>
        <fullName evidence="5">Winged helix-turn-helix transcriptional regulator</fullName>
    </submittedName>
</protein>
<feature type="domain" description="HTH hxlR-type" evidence="4">
    <location>
        <begin position="10"/>
        <end position="105"/>
    </location>
</feature>
<evidence type="ECO:0000313" key="6">
    <source>
        <dbReference type="Proteomes" id="UP001597205"/>
    </source>
</evidence>
<dbReference type="SUPFAM" id="SSF46785">
    <property type="entry name" value="Winged helix' DNA-binding domain"/>
    <property type="match status" value="1"/>
</dbReference>
<gene>
    <name evidence="5" type="ORF">ACFQ2C_14545</name>
</gene>
<evidence type="ECO:0000256" key="2">
    <source>
        <dbReference type="ARBA" id="ARBA00023125"/>
    </source>
</evidence>
<evidence type="ECO:0000259" key="4">
    <source>
        <dbReference type="PROSITE" id="PS51118"/>
    </source>
</evidence>
<keyword evidence="1" id="KW-0805">Transcription regulation</keyword>
<evidence type="ECO:0000313" key="5">
    <source>
        <dbReference type="EMBL" id="MFD1166824.1"/>
    </source>
</evidence>
<comment type="caution">
    <text evidence="5">The sequence shown here is derived from an EMBL/GenBank/DDBJ whole genome shotgun (WGS) entry which is preliminary data.</text>
</comment>